<name>A0A2M6UNA3_9BRAD</name>
<gene>
    <name evidence="2" type="ORF">TSA1_16020</name>
</gene>
<feature type="region of interest" description="Disordered" evidence="1">
    <location>
        <begin position="1"/>
        <end position="59"/>
    </location>
</feature>
<dbReference type="Proteomes" id="UP000228930">
    <property type="component" value="Unassembled WGS sequence"/>
</dbReference>
<keyword evidence="3" id="KW-1185">Reference proteome</keyword>
<dbReference type="AlphaFoldDB" id="A0A2M6UNA3"/>
<sequence>MTRDHPPSRTLREANKAFKPAETKKPMTDYAKAEQSQRDNRERLKAERLAREAKGSRPR</sequence>
<evidence type="ECO:0000313" key="2">
    <source>
        <dbReference type="EMBL" id="PIT06110.1"/>
    </source>
</evidence>
<reference evidence="2 3" key="1">
    <citation type="submission" date="2015-06" db="EMBL/GenBank/DDBJ databases">
        <title>Comparative genome analysis of nirS-carrying Bradyrhizobium sp. strains.</title>
        <authorList>
            <person name="Ishii S."/>
            <person name="Jang J."/>
            <person name="Nishizawa T."/>
            <person name="Senoo K."/>
        </authorList>
    </citation>
    <scope>NUCLEOTIDE SEQUENCE [LARGE SCALE GENOMIC DNA]</scope>
    <source>
        <strain evidence="2 3">TSA1</strain>
    </source>
</reference>
<dbReference type="RefSeq" id="WP_100181165.1">
    <property type="nucleotide sequence ID" value="NZ_LFJC01000003.1"/>
</dbReference>
<proteinExistence type="predicted"/>
<dbReference type="EMBL" id="LFJC01000003">
    <property type="protein sequence ID" value="PIT06110.1"/>
    <property type="molecule type" value="Genomic_DNA"/>
</dbReference>
<evidence type="ECO:0000256" key="1">
    <source>
        <dbReference type="SAM" id="MobiDB-lite"/>
    </source>
</evidence>
<accession>A0A2M6UNA3</accession>
<organism evidence="2 3">
    <name type="scientific">Bradyrhizobium nitroreducens</name>
    <dbReference type="NCBI Taxonomy" id="709803"/>
    <lineage>
        <taxon>Bacteria</taxon>
        <taxon>Pseudomonadati</taxon>
        <taxon>Pseudomonadota</taxon>
        <taxon>Alphaproteobacteria</taxon>
        <taxon>Hyphomicrobiales</taxon>
        <taxon>Nitrobacteraceae</taxon>
        <taxon>Bradyrhizobium</taxon>
    </lineage>
</organism>
<comment type="caution">
    <text evidence="2">The sequence shown here is derived from an EMBL/GenBank/DDBJ whole genome shotgun (WGS) entry which is preliminary data.</text>
</comment>
<evidence type="ECO:0000313" key="3">
    <source>
        <dbReference type="Proteomes" id="UP000228930"/>
    </source>
</evidence>
<protein>
    <submittedName>
        <fullName evidence="2">Uncharacterized protein</fullName>
    </submittedName>
</protein>